<dbReference type="PANTHER" id="PTHR11260:SF775">
    <property type="entry name" value="GLUTATHIONE S-TRANSFERASE U10"/>
    <property type="match status" value="1"/>
</dbReference>
<dbReference type="Proteomes" id="UP000029981">
    <property type="component" value="Chromosome 3"/>
</dbReference>
<evidence type="ECO:0000256" key="3">
    <source>
        <dbReference type="ARBA" id="ARBA00047960"/>
    </source>
</evidence>
<dbReference type="InterPro" id="IPR036282">
    <property type="entry name" value="Glutathione-S-Trfase_C_sf"/>
</dbReference>
<dbReference type="EC" id="2.5.1.18" evidence="1"/>
<dbReference type="GO" id="GO:0005737">
    <property type="term" value="C:cytoplasm"/>
    <property type="evidence" value="ECO:0000318"/>
    <property type="project" value="GO_Central"/>
</dbReference>
<evidence type="ECO:0000259" key="5">
    <source>
        <dbReference type="PROSITE" id="PS50404"/>
    </source>
</evidence>
<evidence type="ECO:0000256" key="2">
    <source>
        <dbReference type="ARBA" id="ARBA00022679"/>
    </source>
</evidence>
<proteinExistence type="inferred from homology"/>
<dbReference type="CDD" id="cd03058">
    <property type="entry name" value="GST_N_Tau"/>
    <property type="match status" value="1"/>
</dbReference>
<organism evidence="7 8">
    <name type="scientific">Cucumis sativus</name>
    <name type="common">Cucumber</name>
    <dbReference type="NCBI Taxonomy" id="3659"/>
    <lineage>
        <taxon>Eukaryota</taxon>
        <taxon>Viridiplantae</taxon>
        <taxon>Streptophyta</taxon>
        <taxon>Embryophyta</taxon>
        <taxon>Tracheophyta</taxon>
        <taxon>Spermatophyta</taxon>
        <taxon>Magnoliopsida</taxon>
        <taxon>eudicotyledons</taxon>
        <taxon>Gunneridae</taxon>
        <taxon>Pentapetalae</taxon>
        <taxon>rosids</taxon>
        <taxon>fabids</taxon>
        <taxon>Cucurbitales</taxon>
        <taxon>Cucurbitaceae</taxon>
        <taxon>Benincaseae</taxon>
        <taxon>Cucumis</taxon>
    </lineage>
</organism>
<feature type="domain" description="GST C-terminal" evidence="6">
    <location>
        <begin position="86"/>
        <end position="209"/>
    </location>
</feature>
<dbReference type="OrthoDB" id="4951845at2759"/>
<dbReference type="GO" id="GO:0004364">
    <property type="term" value="F:glutathione transferase activity"/>
    <property type="evidence" value="ECO:0000318"/>
    <property type="project" value="GO_Central"/>
</dbReference>
<dbReference type="PROSITE" id="PS50405">
    <property type="entry name" value="GST_CTER"/>
    <property type="match status" value="1"/>
</dbReference>
<dbReference type="SFLD" id="SFLDS00019">
    <property type="entry name" value="Glutathione_Transferase_(cytos"/>
    <property type="match status" value="1"/>
</dbReference>
<dbReference type="PANTHER" id="PTHR11260">
    <property type="entry name" value="GLUTATHIONE S-TRANSFERASE, GST, SUPERFAMILY, GST DOMAIN CONTAINING"/>
    <property type="match status" value="1"/>
</dbReference>
<dbReference type="Pfam" id="PF00043">
    <property type="entry name" value="GST_C"/>
    <property type="match status" value="1"/>
</dbReference>
<dbReference type="SFLD" id="SFLDG01152">
    <property type="entry name" value="Main.3:_Omega-_and_Tau-like"/>
    <property type="match status" value="1"/>
</dbReference>
<dbReference type="InterPro" id="IPR036249">
    <property type="entry name" value="Thioredoxin-like_sf"/>
</dbReference>
<protein>
    <recommendedName>
        <fullName evidence="1">glutathione transferase</fullName>
        <ecNumber evidence="1">2.5.1.18</ecNumber>
    </recommendedName>
</protein>
<dbReference type="SUPFAM" id="SSF47616">
    <property type="entry name" value="GST C-terminal domain-like"/>
    <property type="match status" value="1"/>
</dbReference>
<evidence type="ECO:0000259" key="6">
    <source>
        <dbReference type="PROSITE" id="PS50405"/>
    </source>
</evidence>
<dbReference type="InterPro" id="IPR004046">
    <property type="entry name" value="GST_C"/>
</dbReference>
<evidence type="ECO:0000256" key="1">
    <source>
        <dbReference type="ARBA" id="ARBA00012452"/>
    </source>
</evidence>
<evidence type="ECO:0000313" key="7">
    <source>
        <dbReference type="EMBL" id="KGN56789.1"/>
    </source>
</evidence>
<comment type="catalytic activity">
    <reaction evidence="3">
        <text>RX + glutathione = an S-substituted glutathione + a halide anion + H(+)</text>
        <dbReference type="Rhea" id="RHEA:16437"/>
        <dbReference type="ChEBI" id="CHEBI:15378"/>
        <dbReference type="ChEBI" id="CHEBI:16042"/>
        <dbReference type="ChEBI" id="CHEBI:17792"/>
        <dbReference type="ChEBI" id="CHEBI:57925"/>
        <dbReference type="ChEBI" id="CHEBI:90779"/>
        <dbReference type="EC" id="2.5.1.18"/>
    </reaction>
</comment>
<dbReference type="FunFam" id="1.20.1050.10:FF:000012">
    <property type="entry name" value="Tau class glutathione S-transferase"/>
    <property type="match status" value="1"/>
</dbReference>
<dbReference type="Gene3D" id="1.20.1050.10">
    <property type="match status" value="1"/>
</dbReference>
<dbReference type="SFLD" id="SFLDG00358">
    <property type="entry name" value="Main_(cytGST)"/>
    <property type="match status" value="1"/>
</dbReference>
<dbReference type="CDD" id="cd03185">
    <property type="entry name" value="GST_C_Tau"/>
    <property type="match status" value="1"/>
</dbReference>
<feature type="domain" description="GST N-terminal" evidence="5">
    <location>
        <begin position="2"/>
        <end position="81"/>
    </location>
</feature>
<dbReference type="eggNOG" id="KOG0406">
    <property type="taxonomic scope" value="Eukaryota"/>
</dbReference>
<evidence type="ECO:0000256" key="4">
    <source>
        <dbReference type="RuleBase" id="RU003494"/>
    </source>
</evidence>
<reference evidence="7 8" key="1">
    <citation type="journal article" date="2009" name="Nat. Genet.">
        <title>The genome of the cucumber, Cucumis sativus L.</title>
        <authorList>
            <person name="Huang S."/>
            <person name="Li R."/>
            <person name="Zhang Z."/>
            <person name="Li L."/>
            <person name="Gu X."/>
            <person name="Fan W."/>
            <person name="Lucas W.J."/>
            <person name="Wang X."/>
            <person name="Xie B."/>
            <person name="Ni P."/>
            <person name="Ren Y."/>
            <person name="Zhu H."/>
            <person name="Li J."/>
            <person name="Lin K."/>
            <person name="Jin W."/>
            <person name="Fei Z."/>
            <person name="Li G."/>
            <person name="Staub J."/>
            <person name="Kilian A."/>
            <person name="van der Vossen E.A."/>
            <person name="Wu Y."/>
            <person name="Guo J."/>
            <person name="He J."/>
            <person name="Jia Z."/>
            <person name="Ren Y."/>
            <person name="Tian G."/>
            <person name="Lu Y."/>
            <person name="Ruan J."/>
            <person name="Qian W."/>
            <person name="Wang M."/>
            <person name="Huang Q."/>
            <person name="Li B."/>
            <person name="Xuan Z."/>
            <person name="Cao J."/>
            <person name="Asan"/>
            <person name="Wu Z."/>
            <person name="Zhang J."/>
            <person name="Cai Q."/>
            <person name="Bai Y."/>
            <person name="Zhao B."/>
            <person name="Han Y."/>
            <person name="Li Y."/>
            <person name="Li X."/>
            <person name="Wang S."/>
            <person name="Shi Q."/>
            <person name="Liu S."/>
            <person name="Cho W.K."/>
            <person name="Kim J.Y."/>
            <person name="Xu Y."/>
            <person name="Heller-Uszynska K."/>
            <person name="Miao H."/>
            <person name="Cheng Z."/>
            <person name="Zhang S."/>
            <person name="Wu J."/>
            <person name="Yang Y."/>
            <person name="Kang H."/>
            <person name="Li M."/>
            <person name="Liang H."/>
            <person name="Ren X."/>
            <person name="Shi Z."/>
            <person name="Wen M."/>
            <person name="Jian M."/>
            <person name="Yang H."/>
            <person name="Zhang G."/>
            <person name="Yang Z."/>
            <person name="Chen R."/>
            <person name="Liu S."/>
            <person name="Li J."/>
            <person name="Ma L."/>
            <person name="Liu H."/>
            <person name="Zhou Y."/>
            <person name="Zhao J."/>
            <person name="Fang X."/>
            <person name="Li G."/>
            <person name="Fang L."/>
            <person name="Li Y."/>
            <person name="Liu D."/>
            <person name="Zheng H."/>
            <person name="Zhang Y."/>
            <person name="Qin N."/>
            <person name="Li Z."/>
            <person name="Yang G."/>
            <person name="Yang S."/>
            <person name="Bolund L."/>
            <person name="Kristiansen K."/>
            <person name="Zheng H."/>
            <person name="Li S."/>
            <person name="Zhang X."/>
            <person name="Yang H."/>
            <person name="Wang J."/>
            <person name="Sun R."/>
            <person name="Zhang B."/>
            <person name="Jiang S."/>
            <person name="Wang J."/>
            <person name="Du Y."/>
            <person name="Li S."/>
        </authorList>
    </citation>
    <scope>NUCLEOTIDE SEQUENCE [LARGE SCALE GENOMIC DNA]</scope>
    <source>
        <strain evidence="8">cv. 9930</strain>
    </source>
</reference>
<keyword evidence="8" id="KW-1185">Reference proteome</keyword>
<sequence>MDEVKLYGHWSSPFVYRVIWALKIKAIPYEYVEEDIHNKSPFLLHYNPVYKRVPVLVHGGKSICESTVILEYIDETWPQNPLLPVDPLDRATARFWIQFVENMGLTTWTMFCSSGEEREKKRRESLEMLQIVEEKAIEDQKFFGGEKIGMVDLVYGVFGYWLGVIEDLIGEKLIETSTFPQLHARIKVFLQDPIIRENCPDRDRMAISFKAIRERLLGSR</sequence>
<reference evidence="7 8" key="3">
    <citation type="journal article" date="2010" name="BMC Genomics">
        <title>Transcriptome sequencing and comparative analysis of cucumber flowers with different sex types.</title>
        <authorList>
            <person name="Guo S."/>
            <person name="Zheng Y."/>
            <person name="Joung J.G."/>
            <person name="Liu S."/>
            <person name="Zhang Z."/>
            <person name="Crasta O.R."/>
            <person name="Sobral B.W."/>
            <person name="Xu Y."/>
            <person name="Huang S."/>
            <person name="Fei Z."/>
        </authorList>
    </citation>
    <scope>NUCLEOTIDE SEQUENCE [LARGE SCALE GENOMIC DNA]</scope>
    <source>
        <strain evidence="8">cv. 9930</strain>
    </source>
</reference>
<dbReference type="InterPro" id="IPR004045">
    <property type="entry name" value="Glutathione_S-Trfase_N"/>
</dbReference>
<name>A0A0A0L6W9_CUCSA</name>
<dbReference type="AlphaFoldDB" id="A0A0A0L6W9"/>
<reference evidence="7 8" key="2">
    <citation type="journal article" date="2009" name="PLoS ONE">
        <title>An integrated genetic and cytogenetic map of the cucumber genome.</title>
        <authorList>
            <person name="Ren Y."/>
            <person name="Zhang Z."/>
            <person name="Liu J."/>
            <person name="Staub J.E."/>
            <person name="Han Y."/>
            <person name="Cheng Z."/>
            <person name="Li X."/>
            <person name="Lu J."/>
            <person name="Miao H."/>
            <person name="Kang H."/>
            <person name="Xie B."/>
            <person name="Gu X."/>
            <person name="Wang X."/>
            <person name="Du Y."/>
            <person name="Jin W."/>
            <person name="Huang S."/>
        </authorList>
    </citation>
    <scope>NUCLEOTIDE SEQUENCE [LARGE SCALE GENOMIC DNA]</scope>
    <source>
        <strain evidence="8">cv. 9930</strain>
    </source>
</reference>
<evidence type="ECO:0000313" key="8">
    <source>
        <dbReference type="Proteomes" id="UP000029981"/>
    </source>
</evidence>
<comment type="similarity">
    <text evidence="4">Belongs to the GST superfamily.</text>
</comment>
<reference evidence="7 8" key="4">
    <citation type="journal article" date="2011" name="BMC Genomics">
        <title>RNA-Seq improves annotation of protein-coding genes in the cucumber genome.</title>
        <authorList>
            <person name="Li Z."/>
            <person name="Zhang Z."/>
            <person name="Yan P."/>
            <person name="Huang S."/>
            <person name="Fei Z."/>
            <person name="Lin K."/>
        </authorList>
    </citation>
    <scope>NUCLEOTIDE SEQUENCE [LARGE SCALE GENOMIC DNA]</scope>
    <source>
        <strain evidence="8">cv. 9930</strain>
    </source>
</reference>
<keyword evidence="2" id="KW-0808">Transferase</keyword>
<dbReference type="InterPro" id="IPR045073">
    <property type="entry name" value="Omega/Tau-like"/>
</dbReference>
<dbReference type="Gene3D" id="3.40.30.10">
    <property type="entry name" value="Glutaredoxin"/>
    <property type="match status" value="1"/>
</dbReference>
<gene>
    <name evidence="7" type="ORF">Csa_3G133890</name>
</gene>
<dbReference type="InterPro" id="IPR045074">
    <property type="entry name" value="GST_C_Tau"/>
</dbReference>
<dbReference type="InterPro" id="IPR040079">
    <property type="entry name" value="Glutathione_S-Trfase"/>
</dbReference>
<dbReference type="InterPro" id="IPR010987">
    <property type="entry name" value="Glutathione-S-Trfase_C-like"/>
</dbReference>
<dbReference type="Gramene" id="KGN56789">
    <property type="protein sequence ID" value="KGN56789"/>
    <property type="gene ID" value="Csa_3G133890"/>
</dbReference>
<dbReference type="EMBL" id="CM002924">
    <property type="protein sequence ID" value="KGN56789.1"/>
    <property type="molecule type" value="Genomic_DNA"/>
</dbReference>
<dbReference type="GO" id="GO:0006749">
    <property type="term" value="P:glutathione metabolic process"/>
    <property type="evidence" value="ECO:0000318"/>
    <property type="project" value="GO_Central"/>
</dbReference>
<dbReference type="Pfam" id="PF02798">
    <property type="entry name" value="GST_N"/>
    <property type="match status" value="1"/>
</dbReference>
<dbReference type="SUPFAM" id="SSF52833">
    <property type="entry name" value="Thioredoxin-like"/>
    <property type="match status" value="1"/>
</dbReference>
<dbReference type="FunFam" id="3.40.30.10:FF:000014">
    <property type="entry name" value="Tau class glutathione S-transferase"/>
    <property type="match status" value="1"/>
</dbReference>
<dbReference type="PROSITE" id="PS50404">
    <property type="entry name" value="GST_NTER"/>
    <property type="match status" value="1"/>
</dbReference>
<accession>A0A0A0L6W9</accession>
<dbReference type="OMA" id="CIGTMYY"/>